<evidence type="ECO:0000313" key="2">
    <source>
        <dbReference type="EMBL" id="RBQ20863.1"/>
    </source>
</evidence>
<evidence type="ECO:0000256" key="1">
    <source>
        <dbReference type="SAM" id="Phobius"/>
    </source>
</evidence>
<accession>A0A366M4W8</accession>
<dbReference type="Proteomes" id="UP000253303">
    <property type="component" value="Unassembled WGS sequence"/>
</dbReference>
<feature type="transmembrane region" description="Helical" evidence="1">
    <location>
        <begin position="60"/>
        <end position="78"/>
    </location>
</feature>
<dbReference type="RefSeq" id="WP_113979820.1">
    <property type="nucleotide sequence ID" value="NZ_QMEY01000002.1"/>
</dbReference>
<keyword evidence="3" id="KW-1185">Reference proteome</keyword>
<protein>
    <submittedName>
        <fullName evidence="2">Uncharacterized protein</fullName>
    </submittedName>
</protein>
<gene>
    <name evidence="2" type="ORF">DP939_07280</name>
</gene>
<dbReference type="OrthoDB" id="5122469at2"/>
<proteinExistence type="predicted"/>
<evidence type="ECO:0000313" key="3">
    <source>
        <dbReference type="Proteomes" id="UP000253303"/>
    </source>
</evidence>
<dbReference type="EMBL" id="QMEY01000002">
    <property type="protein sequence ID" value="RBQ20863.1"/>
    <property type="molecule type" value="Genomic_DNA"/>
</dbReference>
<reference evidence="2 3" key="1">
    <citation type="submission" date="2018-06" db="EMBL/GenBank/DDBJ databases">
        <title>Sphaerisporangium craniellae sp. nov., isolated from a marine sponge in the South China Sea.</title>
        <authorList>
            <person name="Li L."/>
        </authorList>
    </citation>
    <scope>NUCLEOTIDE SEQUENCE [LARGE SCALE GENOMIC DNA]</scope>
    <source>
        <strain evidence="2 3">LHW63015</strain>
    </source>
</reference>
<sequence>MTVTTTPLTPVSRGTPRAVTIASWAVPVMIVGQFAMLASIPVAITLVGALAYVRDRAVRPAAVLLAATYAIPLTIWLTRPDGAPSLSKDMHPGFAALIVAASAALIVTVHHSGRR</sequence>
<dbReference type="AlphaFoldDB" id="A0A366M4W8"/>
<organism evidence="2 3">
    <name type="scientific">Spongiactinospora rosea</name>
    <dbReference type="NCBI Taxonomy" id="2248750"/>
    <lineage>
        <taxon>Bacteria</taxon>
        <taxon>Bacillati</taxon>
        <taxon>Actinomycetota</taxon>
        <taxon>Actinomycetes</taxon>
        <taxon>Streptosporangiales</taxon>
        <taxon>Streptosporangiaceae</taxon>
        <taxon>Spongiactinospora</taxon>
    </lineage>
</organism>
<feature type="transmembrane region" description="Helical" evidence="1">
    <location>
        <begin position="90"/>
        <end position="109"/>
    </location>
</feature>
<keyword evidence="1" id="KW-1133">Transmembrane helix</keyword>
<keyword evidence="1" id="KW-0812">Transmembrane</keyword>
<keyword evidence="1" id="KW-0472">Membrane</keyword>
<feature type="transmembrane region" description="Helical" evidence="1">
    <location>
        <begin position="24"/>
        <end position="53"/>
    </location>
</feature>
<name>A0A366M4W8_9ACTN</name>
<comment type="caution">
    <text evidence="2">The sequence shown here is derived from an EMBL/GenBank/DDBJ whole genome shotgun (WGS) entry which is preliminary data.</text>
</comment>